<dbReference type="InterPro" id="IPR036366">
    <property type="entry name" value="PGBDSf"/>
</dbReference>
<evidence type="ECO:0000313" key="3">
    <source>
        <dbReference type="Proteomes" id="UP000266693"/>
    </source>
</evidence>
<dbReference type="AlphaFoldDB" id="A0A396RN04"/>
<protein>
    <submittedName>
        <fullName evidence="2">DUF3380 domain-containing protein</fullName>
    </submittedName>
</protein>
<name>A0A396RN04_9SPHN</name>
<dbReference type="Pfam" id="PF11860">
    <property type="entry name" value="Muramidase"/>
    <property type="match status" value="1"/>
</dbReference>
<dbReference type="RefSeq" id="WP_118863039.1">
    <property type="nucleotide sequence ID" value="NZ_QWLV01000002.1"/>
</dbReference>
<dbReference type="Proteomes" id="UP000266693">
    <property type="component" value="Unassembled WGS sequence"/>
</dbReference>
<organism evidence="2 3">
    <name type="scientific">Sphingomonas gilva</name>
    <dbReference type="NCBI Taxonomy" id="2305907"/>
    <lineage>
        <taxon>Bacteria</taxon>
        <taxon>Pseudomonadati</taxon>
        <taxon>Pseudomonadota</taxon>
        <taxon>Alphaproteobacteria</taxon>
        <taxon>Sphingomonadales</taxon>
        <taxon>Sphingomonadaceae</taxon>
        <taxon>Sphingomonas</taxon>
    </lineage>
</organism>
<reference evidence="2 3" key="1">
    <citation type="submission" date="2018-08" db="EMBL/GenBank/DDBJ databases">
        <title>The multiple taxonomic identification of Sphingomonas gilva.</title>
        <authorList>
            <person name="Zhu D."/>
            <person name="Zheng S."/>
        </authorList>
    </citation>
    <scope>NUCLEOTIDE SEQUENCE [LARGE SCALE GENOMIC DNA]</scope>
    <source>
        <strain evidence="2 3">ZDH117</strain>
    </source>
</reference>
<sequence>MPEISAAVGPGATNAPADVRIIQDLLIRHSRWLNGVPAPQASGQFDQATAAAIVGFQADGAALARPDGRVDPRGFTLSRLNLSAIIGPQHRIFHNLCWGHFGDTLTAADYAAAATRLSCEAAAIRAVAETEARDEAWDSMGRPIILFERHKFRRWTNGRFDRTHSDISHPDWGGYGRSSAQYGRLRRAAMLDEAAALKSASWGLFQILGENHVAAGHGTVEALVTAMMNSQADHLAAFVAFVSADANLTRAIRDKDWTSFARRYNGPQYARNDYDGKMRRAYERLSAPVR</sequence>
<dbReference type="EMBL" id="QWLV01000002">
    <property type="protein sequence ID" value="RHW17847.1"/>
    <property type="molecule type" value="Genomic_DNA"/>
</dbReference>
<comment type="caution">
    <text evidence="2">The sequence shown here is derived from an EMBL/GenBank/DDBJ whole genome shotgun (WGS) entry which is preliminary data.</text>
</comment>
<accession>A0A396RN04</accession>
<keyword evidence="3" id="KW-1185">Reference proteome</keyword>
<dbReference type="OrthoDB" id="1523598at2"/>
<dbReference type="Gene3D" id="1.10.101.10">
    <property type="entry name" value="PGBD-like superfamily/PGBD"/>
    <property type="match status" value="1"/>
</dbReference>
<evidence type="ECO:0000259" key="1">
    <source>
        <dbReference type="Pfam" id="PF11860"/>
    </source>
</evidence>
<evidence type="ECO:0000313" key="2">
    <source>
        <dbReference type="EMBL" id="RHW17847.1"/>
    </source>
</evidence>
<dbReference type="InterPro" id="IPR024408">
    <property type="entry name" value="Muramidase"/>
</dbReference>
<feature type="domain" description="N-acetylmuramidase" evidence="1">
    <location>
        <begin position="121"/>
        <end position="285"/>
    </location>
</feature>
<gene>
    <name evidence="2" type="ORF">D1610_04820</name>
</gene>
<proteinExistence type="predicted"/>